<dbReference type="GO" id="GO:0003700">
    <property type="term" value="F:DNA-binding transcription factor activity"/>
    <property type="evidence" value="ECO:0007669"/>
    <property type="project" value="TreeGrafter"/>
</dbReference>
<keyword evidence="2" id="KW-0238">DNA-binding</keyword>
<dbReference type="SMART" id="SM00353">
    <property type="entry name" value="HLH"/>
    <property type="match status" value="1"/>
</dbReference>
<accession>A0A4P9ZUC7</accession>
<dbReference type="GO" id="GO:0046983">
    <property type="term" value="F:protein dimerization activity"/>
    <property type="evidence" value="ECO:0007669"/>
    <property type="project" value="InterPro"/>
</dbReference>
<feature type="region of interest" description="Disordered" evidence="7">
    <location>
        <begin position="1"/>
        <end position="73"/>
    </location>
</feature>
<dbReference type="SUPFAM" id="SSF47459">
    <property type="entry name" value="HLH, helix-loop-helix DNA-binding domain"/>
    <property type="match status" value="1"/>
</dbReference>
<keyword evidence="6" id="KW-0175">Coiled coil</keyword>
<keyword evidence="1" id="KW-0805">Transcription regulation</keyword>
<sequence length="488" mass="52029">MNYSPISNPSAVVQPSEPLEHSFASPMSGTNFTFQITNQPDGSNSAGSTPAKKRSTSADRRANHNKTERTRRELLNSDFQLLAKEIPKLDAIRRPSKSQIVQASCQYVRKVKQRTECQEREIQRLAKENEALHQQLNELRVQLGLPPLTPPSMPTFANTAMLDHSSHYHHQQQQLHMHLQHSSNGENGLVSDPALLNSFELSNGLELGSPQFSETDGEHHHSGMGMSDDEDSPSYTEASGSAPSATINAISTTTASVNPMTIVGSPSGNHCGGTLTLSQSPHGLGRLGRGHPGTHSQLNRSLPPNMGLHQSVFFTNMLGIQSDPLSPHSPLGLSMNMGLLSPASSTSTATNSIAAPMMGGDSVDSRTMGTGLPPPSSHPQTPVGFFGFTANTTPTPSHGPGTSSNWNYSMVSMVPPNPGHHHQHQHHPSPLSMSPAVTNNHMMGPNGAPVGIPTSLSAHHAANSAMFGSSMPTDMSQAAMSFSGLYPM</sequence>
<keyword evidence="4" id="KW-0804">Transcription</keyword>
<dbReference type="PROSITE" id="PS50888">
    <property type="entry name" value="BHLH"/>
    <property type="match status" value="1"/>
</dbReference>
<evidence type="ECO:0000256" key="7">
    <source>
        <dbReference type="SAM" id="MobiDB-lite"/>
    </source>
</evidence>
<feature type="compositionally biased region" description="Basic and acidic residues" evidence="7">
    <location>
        <begin position="56"/>
        <end position="73"/>
    </location>
</feature>
<feature type="region of interest" description="Disordered" evidence="7">
    <location>
        <begin position="416"/>
        <end position="445"/>
    </location>
</feature>
<dbReference type="AlphaFoldDB" id="A0A4P9ZUC7"/>
<dbReference type="EMBL" id="ML002648">
    <property type="protein sequence ID" value="RKP36471.1"/>
    <property type="molecule type" value="Genomic_DNA"/>
</dbReference>
<feature type="region of interest" description="Disordered" evidence="7">
    <location>
        <begin position="206"/>
        <end position="243"/>
    </location>
</feature>
<evidence type="ECO:0000256" key="4">
    <source>
        <dbReference type="ARBA" id="ARBA00023163"/>
    </source>
</evidence>
<keyword evidence="10" id="KW-1185">Reference proteome</keyword>
<dbReference type="GO" id="GO:0003677">
    <property type="term" value="F:DNA binding"/>
    <property type="evidence" value="ECO:0007669"/>
    <property type="project" value="UniProtKB-KW"/>
</dbReference>
<evidence type="ECO:0000256" key="1">
    <source>
        <dbReference type="ARBA" id="ARBA00023015"/>
    </source>
</evidence>
<feature type="domain" description="BHLH" evidence="8">
    <location>
        <begin position="59"/>
        <end position="111"/>
    </location>
</feature>
<protein>
    <recommendedName>
        <fullName evidence="8">BHLH domain-containing protein</fullName>
    </recommendedName>
</protein>
<feature type="coiled-coil region" evidence="6">
    <location>
        <begin position="108"/>
        <end position="142"/>
    </location>
</feature>
<evidence type="ECO:0000256" key="6">
    <source>
        <dbReference type="SAM" id="Coils"/>
    </source>
</evidence>
<organism evidence="9 10">
    <name type="scientific">Dimargaris cristalligena</name>
    <dbReference type="NCBI Taxonomy" id="215637"/>
    <lineage>
        <taxon>Eukaryota</taxon>
        <taxon>Fungi</taxon>
        <taxon>Fungi incertae sedis</taxon>
        <taxon>Zoopagomycota</taxon>
        <taxon>Kickxellomycotina</taxon>
        <taxon>Dimargaritomycetes</taxon>
        <taxon>Dimargaritales</taxon>
        <taxon>Dimargaritaceae</taxon>
        <taxon>Dimargaris</taxon>
    </lineage>
</organism>
<dbReference type="GO" id="GO:0090575">
    <property type="term" value="C:RNA polymerase II transcription regulator complex"/>
    <property type="evidence" value="ECO:0007669"/>
    <property type="project" value="TreeGrafter"/>
</dbReference>
<evidence type="ECO:0000259" key="8">
    <source>
        <dbReference type="PROSITE" id="PS50888"/>
    </source>
</evidence>
<dbReference type="InterPro" id="IPR036638">
    <property type="entry name" value="HLH_DNA-bd_sf"/>
</dbReference>
<evidence type="ECO:0000313" key="10">
    <source>
        <dbReference type="Proteomes" id="UP000268162"/>
    </source>
</evidence>
<evidence type="ECO:0000256" key="5">
    <source>
        <dbReference type="ARBA" id="ARBA00023242"/>
    </source>
</evidence>
<dbReference type="Gene3D" id="4.10.280.10">
    <property type="entry name" value="Helix-loop-helix DNA-binding domain"/>
    <property type="match status" value="1"/>
</dbReference>
<name>A0A4P9ZUC7_9FUNG</name>
<reference evidence="10" key="1">
    <citation type="journal article" date="2018" name="Nat. Microbiol.">
        <title>Leveraging single-cell genomics to expand the fungal tree of life.</title>
        <authorList>
            <person name="Ahrendt S.R."/>
            <person name="Quandt C.A."/>
            <person name="Ciobanu D."/>
            <person name="Clum A."/>
            <person name="Salamov A."/>
            <person name="Andreopoulos B."/>
            <person name="Cheng J.F."/>
            <person name="Woyke T."/>
            <person name="Pelin A."/>
            <person name="Henrissat B."/>
            <person name="Reynolds N.K."/>
            <person name="Benny G.L."/>
            <person name="Smith M.E."/>
            <person name="James T.Y."/>
            <person name="Grigoriev I.V."/>
        </authorList>
    </citation>
    <scope>NUCLEOTIDE SEQUENCE [LARGE SCALE GENOMIC DNA]</scope>
    <source>
        <strain evidence="10">RSA 468</strain>
    </source>
</reference>
<dbReference type="Proteomes" id="UP000268162">
    <property type="component" value="Unassembled WGS sequence"/>
</dbReference>
<evidence type="ECO:0000256" key="3">
    <source>
        <dbReference type="ARBA" id="ARBA00023159"/>
    </source>
</evidence>
<proteinExistence type="predicted"/>
<feature type="compositionally biased region" description="Polar residues" evidence="7">
    <location>
        <begin position="1"/>
        <end position="13"/>
    </location>
</feature>
<dbReference type="GO" id="GO:0045944">
    <property type="term" value="P:positive regulation of transcription by RNA polymerase II"/>
    <property type="evidence" value="ECO:0007669"/>
    <property type="project" value="TreeGrafter"/>
</dbReference>
<keyword evidence="5" id="KW-0539">Nucleus</keyword>
<keyword evidence="3" id="KW-0010">Activator</keyword>
<feature type="region of interest" description="Disordered" evidence="7">
    <location>
        <begin position="167"/>
        <end position="191"/>
    </location>
</feature>
<feature type="compositionally biased region" description="Polar residues" evidence="7">
    <location>
        <begin position="25"/>
        <end position="48"/>
    </location>
</feature>
<dbReference type="Pfam" id="PF00010">
    <property type="entry name" value="HLH"/>
    <property type="match status" value="1"/>
</dbReference>
<evidence type="ECO:0000256" key="2">
    <source>
        <dbReference type="ARBA" id="ARBA00023125"/>
    </source>
</evidence>
<dbReference type="PANTHER" id="PTHR10328:SF3">
    <property type="entry name" value="PROTEIN MAX"/>
    <property type="match status" value="1"/>
</dbReference>
<evidence type="ECO:0000313" key="9">
    <source>
        <dbReference type="EMBL" id="RKP36471.1"/>
    </source>
</evidence>
<gene>
    <name evidence="9" type="ORF">BJ085DRAFT_38840</name>
</gene>
<dbReference type="STRING" id="215637.A0A4P9ZUC7"/>
<dbReference type="PANTHER" id="PTHR10328">
    <property type="entry name" value="PROTEIN MAX MYC-ASSOCIATED FACTOR X"/>
    <property type="match status" value="1"/>
</dbReference>
<feature type="compositionally biased region" description="Low complexity" evidence="7">
    <location>
        <begin position="171"/>
        <end position="183"/>
    </location>
</feature>
<dbReference type="InterPro" id="IPR011598">
    <property type="entry name" value="bHLH_dom"/>
</dbReference>